<reference evidence="7 8" key="1">
    <citation type="submission" date="2016-11" db="EMBL/GenBank/DDBJ databases">
        <authorList>
            <person name="Jaros S."/>
            <person name="Januszkiewicz K."/>
            <person name="Wedrychowicz H."/>
        </authorList>
    </citation>
    <scope>NUCLEOTIDE SEQUENCE [LARGE SCALE GENOMIC DNA]</scope>
    <source>
        <strain evidence="7 8">DSM 13106</strain>
    </source>
</reference>
<dbReference type="EMBL" id="FQXR01000005">
    <property type="protein sequence ID" value="SHH88607.1"/>
    <property type="molecule type" value="Genomic_DNA"/>
</dbReference>
<dbReference type="InterPro" id="IPR002130">
    <property type="entry name" value="Cyclophilin-type_PPIase_dom"/>
</dbReference>
<dbReference type="Proteomes" id="UP000184389">
    <property type="component" value="Unassembled WGS sequence"/>
</dbReference>
<sequence>MIPVQSPNSGEEIAVIKTNYGDIKIKFFPEVAPKAVENFKTHAKNGYYDGVTFHRVIQDFMIQGGDPEGTGRGGESIWGEPFKDEFDINHRNFRGAVSMANSGPNTNGSQFFIVQNSKVDKKIIDQMKNLGEEEGFPEQVIKGYEELGGAYWLDGRHTVFGQVFEGMDVVDKIAGAKTDTFDKPLEPIVMERVEILYY</sequence>
<dbReference type="GO" id="GO:0003755">
    <property type="term" value="F:peptidyl-prolyl cis-trans isomerase activity"/>
    <property type="evidence" value="ECO:0007669"/>
    <property type="project" value="UniProtKB-UniRule"/>
</dbReference>
<comment type="similarity">
    <text evidence="2 5">Belongs to the cyclophilin-type PPIase family.</text>
</comment>
<comment type="function">
    <text evidence="1 5">PPIases accelerate the folding of proteins. It catalyzes the cis-trans isomerization of proline imidic peptide bonds in oligopeptides.</text>
</comment>
<gene>
    <name evidence="7" type="ORF">SAMN02745180_01305</name>
</gene>
<dbReference type="InterPro" id="IPR020892">
    <property type="entry name" value="Cyclophilin-type_PPIase_CS"/>
</dbReference>
<dbReference type="InterPro" id="IPR024936">
    <property type="entry name" value="Cyclophilin-type_PPIase"/>
</dbReference>
<comment type="catalytic activity">
    <reaction evidence="5">
        <text>[protein]-peptidylproline (omega=180) = [protein]-peptidylproline (omega=0)</text>
        <dbReference type="Rhea" id="RHEA:16237"/>
        <dbReference type="Rhea" id="RHEA-COMP:10747"/>
        <dbReference type="Rhea" id="RHEA-COMP:10748"/>
        <dbReference type="ChEBI" id="CHEBI:83833"/>
        <dbReference type="ChEBI" id="CHEBI:83834"/>
        <dbReference type="EC" id="5.2.1.8"/>
    </reaction>
</comment>
<keyword evidence="3 5" id="KW-0697">Rotamase</keyword>
<evidence type="ECO:0000256" key="4">
    <source>
        <dbReference type="ARBA" id="ARBA00023235"/>
    </source>
</evidence>
<dbReference type="OrthoDB" id="9807797at2"/>
<dbReference type="STRING" id="1123281.SAMN02745180_01305"/>
<dbReference type="AlphaFoldDB" id="A0A1M5WM75"/>
<keyword evidence="8" id="KW-1185">Reference proteome</keyword>
<dbReference type="PROSITE" id="PS50072">
    <property type="entry name" value="CSA_PPIASE_2"/>
    <property type="match status" value="1"/>
</dbReference>
<evidence type="ECO:0000256" key="2">
    <source>
        <dbReference type="ARBA" id="ARBA00007365"/>
    </source>
</evidence>
<dbReference type="InterPro" id="IPR044666">
    <property type="entry name" value="Cyclophilin_A-like"/>
</dbReference>
<dbReference type="Gene3D" id="2.40.100.10">
    <property type="entry name" value="Cyclophilin-like"/>
    <property type="match status" value="1"/>
</dbReference>
<keyword evidence="4 5" id="KW-0413">Isomerase</keyword>
<dbReference type="PROSITE" id="PS00170">
    <property type="entry name" value="CSA_PPIASE_1"/>
    <property type="match status" value="1"/>
</dbReference>
<dbReference type="RefSeq" id="WP_072743987.1">
    <property type="nucleotide sequence ID" value="NZ_FQXR01000005.1"/>
</dbReference>
<dbReference type="PANTHER" id="PTHR45625">
    <property type="entry name" value="PEPTIDYL-PROLYL CIS-TRANS ISOMERASE-RELATED"/>
    <property type="match status" value="1"/>
</dbReference>
<dbReference type="PANTHER" id="PTHR45625:SF4">
    <property type="entry name" value="PEPTIDYLPROLYL ISOMERASE DOMAIN AND WD REPEAT-CONTAINING PROTEIN 1"/>
    <property type="match status" value="1"/>
</dbReference>
<feature type="domain" description="PPIase cyclophilin-type" evidence="6">
    <location>
        <begin position="12"/>
        <end position="195"/>
    </location>
</feature>
<organism evidence="7 8">
    <name type="scientific">Sporanaerobacter acetigenes DSM 13106</name>
    <dbReference type="NCBI Taxonomy" id="1123281"/>
    <lineage>
        <taxon>Bacteria</taxon>
        <taxon>Bacillati</taxon>
        <taxon>Bacillota</taxon>
        <taxon>Tissierellia</taxon>
        <taxon>Tissierellales</taxon>
        <taxon>Sporanaerobacteraceae</taxon>
        <taxon>Sporanaerobacter</taxon>
    </lineage>
</organism>
<dbReference type="Pfam" id="PF00160">
    <property type="entry name" value="Pro_isomerase"/>
    <property type="match status" value="1"/>
</dbReference>
<evidence type="ECO:0000259" key="6">
    <source>
        <dbReference type="PROSITE" id="PS50072"/>
    </source>
</evidence>
<name>A0A1M5WM75_9FIRM</name>
<dbReference type="GO" id="GO:0006457">
    <property type="term" value="P:protein folding"/>
    <property type="evidence" value="ECO:0007669"/>
    <property type="project" value="InterPro"/>
</dbReference>
<dbReference type="InterPro" id="IPR029000">
    <property type="entry name" value="Cyclophilin-like_dom_sf"/>
</dbReference>
<evidence type="ECO:0000313" key="7">
    <source>
        <dbReference type="EMBL" id="SHH88607.1"/>
    </source>
</evidence>
<dbReference type="SUPFAM" id="SSF50891">
    <property type="entry name" value="Cyclophilin-like"/>
    <property type="match status" value="1"/>
</dbReference>
<dbReference type="EC" id="5.2.1.8" evidence="5"/>
<evidence type="ECO:0000256" key="3">
    <source>
        <dbReference type="ARBA" id="ARBA00023110"/>
    </source>
</evidence>
<proteinExistence type="inferred from homology"/>
<evidence type="ECO:0000256" key="1">
    <source>
        <dbReference type="ARBA" id="ARBA00002388"/>
    </source>
</evidence>
<protein>
    <recommendedName>
        <fullName evidence="5">Peptidyl-prolyl cis-trans isomerase</fullName>
        <shortName evidence="5">PPIase</shortName>
        <ecNumber evidence="5">5.2.1.8</ecNumber>
    </recommendedName>
</protein>
<dbReference type="PIRSF" id="PIRSF001467">
    <property type="entry name" value="Peptidylpro_ismrse"/>
    <property type="match status" value="1"/>
</dbReference>
<evidence type="ECO:0000256" key="5">
    <source>
        <dbReference type="RuleBase" id="RU363019"/>
    </source>
</evidence>
<evidence type="ECO:0000313" key="8">
    <source>
        <dbReference type="Proteomes" id="UP000184389"/>
    </source>
</evidence>
<dbReference type="PRINTS" id="PR00153">
    <property type="entry name" value="CSAPPISMRASE"/>
</dbReference>
<accession>A0A1M5WM75</accession>